<dbReference type="AlphaFoldDB" id="A0A1J7J361"/>
<dbReference type="InParanoid" id="A0A1J7J361"/>
<organism evidence="1 2">
    <name type="scientific">Coniochaeta ligniaria NRRL 30616</name>
    <dbReference type="NCBI Taxonomy" id="1408157"/>
    <lineage>
        <taxon>Eukaryota</taxon>
        <taxon>Fungi</taxon>
        <taxon>Dikarya</taxon>
        <taxon>Ascomycota</taxon>
        <taxon>Pezizomycotina</taxon>
        <taxon>Sordariomycetes</taxon>
        <taxon>Sordariomycetidae</taxon>
        <taxon>Coniochaetales</taxon>
        <taxon>Coniochaetaceae</taxon>
        <taxon>Coniochaeta</taxon>
    </lineage>
</organism>
<evidence type="ECO:0000313" key="1">
    <source>
        <dbReference type="EMBL" id="OIW34222.1"/>
    </source>
</evidence>
<dbReference type="OrthoDB" id="2262349at2759"/>
<dbReference type="Proteomes" id="UP000182658">
    <property type="component" value="Unassembled WGS sequence"/>
</dbReference>
<dbReference type="EMBL" id="KV875094">
    <property type="protein sequence ID" value="OIW34222.1"/>
    <property type="molecule type" value="Genomic_DNA"/>
</dbReference>
<keyword evidence="2" id="KW-1185">Reference proteome</keyword>
<sequence>MPVAVTQLARSLDSSPDPSRIDEEYQHQHWERTLLHKYTEDDNPGLVNEAFWETMSLSNAFNYIPGLELDDQIIHCWAGISNFMDPGNKKLFRSRKHTTAIISTNNCTALLKEIQPLLKNWYRESKSLN</sequence>
<evidence type="ECO:0000313" key="2">
    <source>
        <dbReference type="Proteomes" id="UP000182658"/>
    </source>
</evidence>
<name>A0A1J7J361_9PEZI</name>
<dbReference type="STRING" id="1408157.A0A1J7J361"/>
<proteinExistence type="predicted"/>
<protein>
    <submittedName>
        <fullName evidence="1">Uncharacterized protein</fullName>
    </submittedName>
</protein>
<accession>A0A1J7J361</accession>
<gene>
    <name evidence="1" type="ORF">CONLIGDRAFT_667387</name>
</gene>
<reference evidence="1 2" key="1">
    <citation type="submission" date="2016-10" db="EMBL/GenBank/DDBJ databases">
        <title>Draft genome sequence of Coniochaeta ligniaria NRRL30616, a lignocellulolytic fungus for bioabatement of inhibitors in plant biomass hydrolysates.</title>
        <authorList>
            <consortium name="DOE Joint Genome Institute"/>
            <person name="Jimenez D.J."/>
            <person name="Hector R.E."/>
            <person name="Riley R."/>
            <person name="Sun H."/>
            <person name="Grigoriev I.V."/>
            <person name="Van Elsas J.D."/>
            <person name="Nichols N.N."/>
        </authorList>
    </citation>
    <scope>NUCLEOTIDE SEQUENCE [LARGE SCALE GENOMIC DNA]</scope>
    <source>
        <strain evidence="1 2">NRRL 30616</strain>
    </source>
</reference>